<dbReference type="Gene3D" id="3.90.70.10">
    <property type="entry name" value="Cysteine proteinases"/>
    <property type="match status" value="1"/>
</dbReference>
<dbReference type="Proteomes" id="UP001290582">
    <property type="component" value="Unassembled WGS sequence"/>
</dbReference>
<name>A0AAW9JIL4_9ENTE</name>
<reference evidence="2" key="1">
    <citation type="submission" date="2023-12" db="EMBL/GenBank/DDBJ databases">
        <title>Molecular genomic analyses of Enterococcus cecorum from sepsis oubreaks in broilers.</title>
        <authorList>
            <person name="Rhoads D."/>
            <person name="Alrubaye A."/>
        </authorList>
    </citation>
    <scope>NUCLEOTIDE SEQUENCE</scope>
    <source>
        <strain evidence="2">1755</strain>
    </source>
</reference>
<evidence type="ECO:0000313" key="2">
    <source>
        <dbReference type="EMBL" id="MDZ5597387.1"/>
    </source>
</evidence>
<dbReference type="PANTHER" id="PTHR37806:SF1">
    <property type="entry name" value="PEPTIDASE C39-LIKE DOMAIN-CONTAINING PROTEIN"/>
    <property type="match status" value="1"/>
</dbReference>
<dbReference type="PANTHER" id="PTHR37806">
    <property type="entry name" value="LMO0724 PROTEIN"/>
    <property type="match status" value="1"/>
</dbReference>
<dbReference type="AlphaFoldDB" id="A0AAW9JIL4"/>
<proteinExistence type="predicted"/>
<dbReference type="RefSeq" id="WP_204644556.1">
    <property type="nucleotide sequence ID" value="NZ_JACJLG010000001.1"/>
</dbReference>
<dbReference type="EMBL" id="JAXOGL010000004">
    <property type="protein sequence ID" value="MDZ5597387.1"/>
    <property type="molecule type" value="Genomic_DNA"/>
</dbReference>
<dbReference type="InterPro" id="IPR039564">
    <property type="entry name" value="Peptidase_C39-like"/>
</dbReference>
<feature type="domain" description="Peptidase C39-like" evidence="1">
    <location>
        <begin position="59"/>
        <end position="222"/>
    </location>
</feature>
<sequence>MKKTKKLALLLLLCILLLFFFLRLKDNHSPIVDDLVTQLENTVVGLEVKFSFGPKVQMDVPLESQFDEPSLQNGCEITALSMLLRYYGYHVNKNQLAKQLNYVPLKVDDTYYGDPNEGFVGNIKEGKQAMGVWSAPIKAVAEQIVGDNYTVHDEPISFTKLKKLINQSTPVWILATLELKVPSDSDFIEWPTKNGTRIVTPKIHSAVITGMHGQYFYVNDPYGYKNRRVKQKDLQQIYERMGCQLIYLEKNG</sequence>
<dbReference type="Pfam" id="PF13529">
    <property type="entry name" value="Peptidase_C39_2"/>
    <property type="match status" value="1"/>
</dbReference>
<evidence type="ECO:0000259" key="1">
    <source>
        <dbReference type="Pfam" id="PF13529"/>
    </source>
</evidence>
<gene>
    <name evidence="2" type="ORF">U1294_03970</name>
</gene>
<accession>A0AAW9JIL4</accession>
<evidence type="ECO:0000313" key="3">
    <source>
        <dbReference type="Proteomes" id="UP001290582"/>
    </source>
</evidence>
<protein>
    <submittedName>
        <fullName evidence="2">C39 family peptidase</fullName>
    </submittedName>
</protein>
<comment type="caution">
    <text evidence="2">The sequence shown here is derived from an EMBL/GenBank/DDBJ whole genome shotgun (WGS) entry which is preliminary data.</text>
</comment>
<organism evidence="2 3">
    <name type="scientific">Enterococcus cecorum</name>
    <dbReference type="NCBI Taxonomy" id="44008"/>
    <lineage>
        <taxon>Bacteria</taxon>
        <taxon>Bacillati</taxon>
        <taxon>Bacillota</taxon>
        <taxon>Bacilli</taxon>
        <taxon>Lactobacillales</taxon>
        <taxon>Enterococcaceae</taxon>
        <taxon>Enterococcus</taxon>
    </lineage>
</organism>